<gene>
    <name evidence="15" type="primary">LOC123021490</name>
</gene>
<evidence type="ECO:0000256" key="11">
    <source>
        <dbReference type="ARBA" id="ARBA00023224"/>
    </source>
</evidence>
<keyword evidence="6 13" id="KW-1133">Transmembrane helix</keyword>
<keyword evidence="10" id="KW-0325">Glycoprotein</keyword>
<evidence type="ECO:0000256" key="5">
    <source>
        <dbReference type="ARBA" id="ARBA00022725"/>
    </source>
</evidence>
<evidence type="ECO:0000256" key="2">
    <source>
        <dbReference type="ARBA" id="ARBA00022475"/>
    </source>
</evidence>
<dbReference type="PROSITE" id="PS50262">
    <property type="entry name" value="G_PROTEIN_RECEP_F1_2"/>
    <property type="match status" value="1"/>
</dbReference>
<feature type="transmembrane region" description="Helical" evidence="13">
    <location>
        <begin position="60"/>
        <end position="80"/>
    </location>
</feature>
<feature type="transmembrane region" description="Helical" evidence="13">
    <location>
        <begin position="20"/>
        <end position="48"/>
    </location>
</feature>
<keyword evidence="2 13" id="KW-1003">Cell membrane</keyword>
<evidence type="ECO:0000256" key="6">
    <source>
        <dbReference type="ARBA" id="ARBA00022989"/>
    </source>
</evidence>
<feature type="transmembrane region" description="Helical" evidence="13">
    <location>
        <begin position="100"/>
        <end position="118"/>
    </location>
</feature>
<comment type="subcellular location">
    <subcellularLocation>
        <location evidence="1 13">Cell membrane</location>
        <topology evidence="1 13">Multi-pass membrane protein</topology>
    </subcellularLocation>
</comment>
<feature type="transmembrane region" description="Helical" evidence="13">
    <location>
        <begin position="198"/>
        <end position="224"/>
    </location>
</feature>
<dbReference type="GO" id="GO:0005886">
    <property type="term" value="C:plasma membrane"/>
    <property type="evidence" value="ECO:0007669"/>
    <property type="project" value="UniProtKB-SubCell"/>
</dbReference>
<dbReference type="InterPro" id="IPR000725">
    <property type="entry name" value="Olfact_rcpt"/>
</dbReference>
<dbReference type="PANTHER" id="PTHR26454:SF18">
    <property type="entry name" value="OLFACTORY RECEPTOR 6C76"/>
    <property type="match status" value="1"/>
</dbReference>
<reference evidence="15" key="2">
    <citation type="submission" date="2025-09" db="UniProtKB">
        <authorList>
            <consortium name="Ensembl"/>
        </authorList>
    </citation>
    <scope>IDENTIFICATION</scope>
</reference>
<sequence length="318" mass="35465">MQNITMVREFILLGFTHDFRLAILLFLLLSITYILTLMGNTMIIVITLMNHQLHTPMYFFLRHFAILEVGFTTTVIPKALANIALGHKTISLQGCFTQSFLYFVLGTMEFILLAVMSMDRYLAICNPLHYPAIMTDRTCSWLVLCSWVGGLLLIMGPSAILFHMPFCGPNTINHFFCDSGPLIKLVCVDTSLLEFIDLLTATLSLFGSLAINIVSYANIISTIFHIPSTTGRQKAFSTCVSHITVVSITYGSCIFMYIKPSGAGKIDLSKAAAVLNTVVSPLLNPFIYCLRNKQVKDKNLLREGFFKIAPFNGILSLY</sequence>
<accession>A0A8D2J079</accession>
<dbReference type="OMA" id="IPCSIIF"/>
<evidence type="ECO:0000256" key="8">
    <source>
        <dbReference type="ARBA" id="ARBA00023136"/>
    </source>
</evidence>
<comment type="similarity">
    <text evidence="12">Belongs to the G-protein coupled receptor 1 family.</text>
</comment>
<dbReference type="GO" id="GO:0004930">
    <property type="term" value="F:G protein-coupled receptor activity"/>
    <property type="evidence" value="ECO:0007669"/>
    <property type="project" value="UniProtKB-KW"/>
</dbReference>
<evidence type="ECO:0000256" key="1">
    <source>
        <dbReference type="ARBA" id="ARBA00004651"/>
    </source>
</evidence>
<feature type="transmembrane region" description="Helical" evidence="13">
    <location>
        <begin position="270"/>
        <end position="290"/>
    </location>
</feature>
<evidence type="ECO:0000256" key="4">
    <source>
        <dbReference type="ARBA" id="ARBA00022692"/>
    </source>
</evidence>
<dbReference type="AlphaFoldDB" id="A0A8D2J079"/>
<dbReference type="PRINTS" id="PR00245">
    <property type="entry name" value="OLFACTORYR"/>
</dbReference>
<keyword evidence="9 12" id="KW-0675">Receptor</keyword>
<reference evidence="15" key="1">
    <citation type="submission" date="2025-08" db="UniProtKB">
        <authorList>
            <consortium name="Ensembl"/>
        </authorList>
    </citation>
    <scope>IDENTIFICATION</scope>
</reference>
<dbReference type="SUPFAM" id="SSF81321">
    <property type="entry name" value="Family A G protein-coupled receptor-like"/>
    <property type="match status" value="1"/>
</dbReference>
<dbReference type="PROSITE" id="PS00237">
    <property type="entry name" value="G_PROTEIN_RECEP_F1_1"/>
    <property type="match status" value="1"/>
</dbReference>
<dbReference type="InterPro" id="IPR047132">
    <property type="entry name" value="Olfact_rcpt_6C-like"/>
</dbReference>
<keyword evidence="16" id="KW-1185">Reference proteome</keyword>
<dbReference type="Gene3D" id="1.20.1070.10">
    <property type="entry name" value="Rhodopsin 7-helix transmembrane proteins"/>
    <property type="match status" value="1"/>
</dbReference>
<evidence type="ECO:0000313" key="16">
    <source>
        <dbReference type="Proteomes" id="UP000694545"/>
    </source>
</evidence>
<evidence type="ECO:0000256" key="13">
    <source>
        <dbReference type="RuleBase" id="RU363047"/>
    </source>
</evidence>
<feature type="transmembrane region" description="Helical" evidence="13">
    <location>
        <begin position="236"/>
        <end position="258"/>
    </location>
</feature>
<keyword evidence="4 12" id="KW-0812">Transmembrane</keyword>
<dbReference type="PANTHER" id="PTHR26454">
    <property type="entry name" value="OLFACTORY RECEPTOR"/>
    <property type="match status" value="1"/>
</dbReference>
<keyword evidence="8 13" id="KW-0472">Membrane</keyword>
<feature type="domain" description="G-protein coupled receptors family 1 profile" evidence="14">
    <location>
        <begin position="39"/>
        <end position="288"/>
    </location>
</feature>
<dbReference type="FunFam" id="1.20.1070.10:FF:000010">
    <property type="entry name" value="Olfactory receptor"/>
    <property type="match status" value="1"/>
</dbReference>
<dbReference type="Proteomes" id="UP000694545">
    <property type="component" value="Unplaced"/>
</dbReference>
<dbReference type="Ensembl" id="ENSVKKT00000004737.1">
    <property type="protein sequence ID" value="ENSVKKP00000004609.1"/>
    <property type="gene ID" value="ENSVKKG00000003444.1"/>
</dbReference>
<keyword evidence="3 13" id="KW-0716">Sensory transduction</keyword>
<evidence type="ECO:0000256" key="3">
    <source>
        <dbReference type="ARBA" id="ARBA00022606"/>
    </source>
</evidence>
<protein>
    <recommendedName>
        <fullName evidence="13">Olfactory receptor</fullName>
    </recommendedName>
</protein>
<evidence type="ECO:0000256" key="10">
    <source>
        <dbReference type="ARBA" id="ARBA00023180"/>
    </source>
</evidence>
<dbReference type="Pfam" id="PF13853">
    <property type="entry name" value="7tm_4"/>
    <property type="match status" value="1"/>
</dbReference>
<feature type="transmembrane region" description="Helical" evidence="13">
    <location>
        <begin position="139"/>
        <end position="162"/>
    </location>
</feature>
<evidence type="ECO:0000256" key="12">
    <source>
        <dbReference type="RuleBase" id="RU000688"/>
    </source>
</evidence>
<dbReference type="PRINTS" id="PR00237">
    <property type="entry name" value="GPCRRHODOPSN"/>
</dbReference>
<keyword evidence="5 13" id="KW-0552">Olfaction</keyword>
<keyword evidence="7 12" id="KW-0297">G-protein coupled receptor</keyword>
<keyword evidence="11 12" id="KW-0807">Transducer</keyword>
<dbReference type="CDD" id="cd15912">
    <property type="entry name" value="7tmA_OR6C-like"/>
    <property type="match status" value="1"/>
</dbReference>
<dbReference type="InterPro" id="IPR017452">
    <property type="entry name" value="GPCR_Rhodpsn_7TM"/>
</dbReference>
<proteinExistence type="inferred from homology"/>
<evidence type="ECO:0000256" key="9">
    <source>
        <dbReference type="ARBA" id="ARBA00023170"/>
    </source>
</evidence>
<evidence type="ECO:0000313" key="15">
    <source>
        <dbReference type="Ensembl" id="ENSVKKP00000004609.1"/>
    </source>
</evidence>
<evidence type="ECO:0000259" key="14">
    <source>
        <dbReference type="PROSITE" id="PS50262"/>
    </source>
</evidence>
<dbReference type="GO" id="GO:0004984">
    <property type="term" value="F:olfactory receptor activity"/>
    <property type="evidence" value="ECO:0007669"/>
    <property type="project" value="InterPro"/>
</dbReference>
<name>A0A8D2J079_VARKO</name>
<dbReference type="InterPro" id="IPR000276">
    <property type="entry name" value="GPCR_Rhodpsn"/>
</dbReference>
<organism evidence="15 16">
    <name type="scientific">Varanus komodoensis</name>
    <name type="common">Komodo dragon</name>
    <dbReference type="NCBI Taxonomy" id="61221"/>
    <lineage>
        <taxon>Eukaryota</taxon>
        <taxon>Metazoa</taxon>
        <taxon>Chordata</taxon>
        <taxon>Craniata</taxon>
        <taxon>Vertebrata</taxon>
        <taxon>Euteleostomi</taxon>
        <taxon>Lepidosauria</taxon>
        <taxon>Squamata</taxon>
        <taxon>Bifurcata</taxon>
        <taxon>Unidentata</taxon>
        <taxon>Episquamata</taxon>
        <taxon>Toxicofera</taxon>
        <taxon>Anguimorpha</taxon>
        <taxon>Paleoanguimorpha</taxon>
        <taxon>Varanoidea</taxon>
        <taxon>Varanidae</taxon>
        <taxon>Varanus</taxon>
    </lineage>
</organism>
<evidence type="ECO:0000256" key="7">
    <source>
        <dbReference type="ARBA" id="ARBA00023040"/>
    </source>
</evidence>